<dbReference type="InterPro" id="IPR043519">
    <property type="entry name" value="NT_sf"/>
</dbReference>
<proteinExistence type="predicted"/>
<reference evidence="3 4" key="1">
    <citation type="submission" date="2020-08" db="EMBL/GenBank/DDBJ databases">
        <title>Genomic Encyclopedia of Type Strains, Phase IV (KMG-V): Genome sequencing to study the core and pangenomes of soil and plant-associated prokaryotes.</title>
        <authorList>
            <person name="Whitman W."/>
        </authorList>
    </citation>
    <scope>NUCLEOTIDE SEQUENCE [LARGE SCALE GENOMIC DNA]</scope>
    <source>
        <strain evidence="1 3">ANJLi2</strain>
        <strain evidence="2 4">MP601</strain>
    </source>
</reference>
<sequence length="158" mass="18681">MDVFDEDILSFWRALQNHQVQYIMIGGYAINMHGYQRFTGDLDIWLKDDLLNRQQLRKVFIECNIGDYPMIEHMQFIAGWTDFHLNNDLRLDILTEMKGLENYSFDECLQMASVAEIDGIMIPFLHINQLIQNKKVINRPKDQIDVMALEEIKKLRGE</sequence>
<organism evidence="2 4">
    <name type="scientific">Mucilaginibacter lappiensis</name>
    <dbReference type="NCBI Taxonomy" id="354630"/>
    <lineage>
        <taxon>Bacteria</taxon>
        <taxon>Pseudomonadati</taxon>
        <taxon>Bacteroidota</taxon>
        <taxon>Sphingobacteriia</taxon>
        <taxon>Sphingobacteriales</taxon>
        <taxon>Sphingobacteriaceae</taxon>
        <taxon>Mucilaginibacter</taxon>
    </lineage>
</organism>
<evidence type="ECO:0000313" key="1">
    <source>
        <dbReference type="EMBL" id="MBB6109786.1"/>
    </source>
</evidence>
<gene>
    <name evidence="2" type="ORF">HDF22_005123</name>
    <name evidence="1" type="ORF">HDF23_002535</name>
</gene>
<evidence type="ECO:0000313" key="3">
    <source>
        <dbReference type="Proteomes" id="UP000541583"/>
    </source>
</evidence>
<dbReference type="Proteomes" id="UP000548326">
    <property type="component" value="Unassembled WGS sequence"/>
</dbReference>
<dbReference type="SUPFAM" id="SSF81301">
    <property type="entry name" value="Nucleotidyltransferase"/>
    <property type="match status" value="1"/>
</dbReference>
<dbReference type="Pfam" id="PF09970">
    <property type="entry name" value="DUF2204"/>
    <property type="match status" value="1"/>
</dbReference>
<dbReference type="STRING" id="354630.SAMN05421821_105204"/>
<name>A0A1N6YLN0_9SPHI</name>
<keyword evidence="3" id="KW-1185">Reference proteome</keyword>
<evidence type="ECO:0000313" key="4">
    <source>
        <dbReference type="Proteomes" id="UP000548326"/>
    </source>
</evidence>
<dbReference type="InterPro" id="IPR018700">
    <property type="entry name" value="DUF2204"/>
</dbReference>
<accession>A0A1N6YLN0</accession>
<dbReference type="AlphaFoldDB" id="A0A1N6YLN0"/>
<dbReference type="OrthoDB" id="121150at2"/>
<evidence type="ECO:0000313" key="2">
    <source>
        <dbReference type="EMBL" id="MBB6130977.1"/>
    </source>
</evidence>
<dbReference type="Gene3D" id="3.30.460.40">
    <property type="match status" value="1"/>
</dbReference>
<dbReference type="EMBL" id="JACHCB010000005">
    <property type="protein sequence ID" value="MBB6109786.1"/>
    <property type="molecule type" value="Genomic_DNA"/>
</dbReference>
<dbReference type="RefSeq" id="WP_076373563.1">
    <property type="nucleotide sequence ID" value="NZ_FTMG01000005.1"/>
</dbReference>
<evidence type="ECO:0008006" key="5">
    <source>
        <dbReference type="Google" id="ProtNLM"/>
    </source>
</evidence>
<comment type="caution">
    <text evidence="2">The sequence shown here is derived from an EMBL/GenBank/DDBJ whole genome shotgun (WGS) entry which is preliminary data.</text>
</comment>
<dbReference type="Proteomes" id="UP000541583">
    <property type="component" value="Unassembled WGS sequence"/>
</dbReference>
<dbReference type="EMBL" id="JACHCA010000018">
    <property type="protein sequence ID" value="MBB6130977.1"/>
    <property type="molecule type" value="Genomic_DNA"/>
</dbReference>
<protein>
    <recommendedName>
        <fullName evidence="5">Nucleotidyl transferase AbiEii toxin, Type IV TA system</fullName>
    </recommendedName>
</protein>